<feature type="compositionally biased region" description="Polar residues" evidence="1">
    <location>
        <begin position="97"/>
        <end position="114"/>
    </location>
</feature>
<evidence type="ECO:0000256" key="1">
    <source>
        <dbReference type="SAM" id="MobiDB-lite"/>
    </source>
</evidence>
<evidence type="ECO:0000313" key="4">
    <source>
        <dbReference type="EMBL" id="KAG0669851.1"/>
    </source>
</evidence>
<gene>
    <name evidence="4" type="ORF">C6P45_003246</name>
</gene>
<feature type="compositionally biased region" description="Acidic residues" evidence="1">
    <location>
        <begin position="495"/>
        <end position="510"/>
    </location>
</feature>
<feature type="compositionally biased region" description="Polar residues" evidence="1">
    <location>
        <begin position="514"/>
        <end position="527"/>
    </location>
</feature>
<feature type="compositionally biased region" description="Basic and acidic residues" evidence="1">
    <location>
        <begin position="577"/>
        <end position="586"/>
    </location>
</feature>
<reference evidence="4 5" key="1">
    <citation type="submission" date="2020-11" db="EMBL/GenBank/DDBJ databases">
        <title>Kefir isolates.</title>
        <authorList>
            <person name="Marcisauskas S."/>
            <person name="Kim Y."/>
            <person name="Blasche S."/>
        </authorList>
    </citation>
    <scope>NUCLEOTIDE SEQUENCE [LARGE SCALE GENOMIC DNA]</scope>
    <source>
        <strain evidence="4 5">OG2</strain>
    </source>
</reference>
<dbReference type="AlphaFoldDB" id="A0A9P6WCI0"/>
<feature type="compositionally biased region" description="Polar residues" evidence="1">
    <location>
        <begin position="587"/>
        <end position="604"/>
    </location>
</feature>
<keyword evidence="5" id="KW-1185">Reference proteome</keyword>
<accession>A0A9P6WCI0</accession>
<protein>
    <recommendedName>
        <fullName evidence="6">Protein AHC1</fullName>
    </recommendedName>
</protein>
<sequence>MTSSTINNNNNNKNNNINSTTISQRIYREIHHKPAITDLIPRKMISCDKNVVSSINEKTTQNYYQVATPKSPRDFVTLSSNDDLNVDSFRYDESSENRTSNLSGSFSNQSIPNDNTTNTNKIKDSEETERFKYNMIKSELLDIVHSHSLLTHKEVDNIRDNIKCIEAQINLLNHMHKDNTLSIKIENYQKERSEINKKILHAKSIQEKWKDHVFPNGSTPQNYLMTGSIHIPKHHYQTRSKSHGNLLDNTELFHPTDDSILNGRSNKRQKLSPDNLEVQTKRIVSFNNSPNTPEIPPKSNNFEPIFRRYDGILVIITCSFCQRDNFTSAQGIVNHTRLKHHKTYSSQPLAILFNQVLLSDDKQDPEILKKFNSLKLNPHKEYLPYDIAIPSMTAPPRKGKSKMTRTGSDSMKNKIKEVNIMNQAKMDTTHLRTFYPDNDFDDLVHMVDNSKKDLQTILDIPTDDESEIDEEIDKDDVSKDEDFTIEDGVGKGNSDESDSSDYVSDEDEREETAPTESSPIEQCTEKVQPQRKTRTRRSYTETVDETKSEAVGSRLRSRLQTTVSEEAPADNVSKRLRNTDADRVSNKDNGTSELGNSTEKSSLHYNLRLRSKTRQTAR</sequence>
<dbReference type="OrthoDB" id="5355528at2759"/>
<evidence type="ECO:0008006" key="6">
    <source>
        <dbReference type="Google" id="ProtNLM"/>
    </source>
</evidence>
<comment type="caution">
    <text evidence="4">The sequence shown here is derived from an EMBL/GenBank/DDBJ whole genome shotgun (WGS) entry which is preliminary data.</text>
</comment>
<feature type="domain" description="AHC1 N-terminal" evidence="3">
    <location>
        <begin position="123"/>
        <end position="201"/>
    </location>
</feature>
<proteinExistence type="predicted"/>
<dbReference type="Pfam" id="PF25910">
    <property type="entry name" value="AHC1_N"/>
    <property type="match status" value="1"/>
</dbReference>
<dbReference type="Proteomes" id="UP000750334">
    <property type="component" value="Unassembled WGS sequence"/>
</dbReference>
<feature type="region of interest" description="Disordered" evidence="1">
    <location>
        <begin position="474"/>
        <end position="618"/>
    </location>
</feature>
<feature type="region of interest" description="Disordered" evidence="1">
    <location>
        <begin position="91"/>
        <end position="126"/>
    </location>
</feature>
<feature type="domain" description="AHC1-like C2H2 zinc-finger" evidence="2">
    <location>
        <begin position="298"/>
        <end position="390"/>
    </location>
</feature>
<feature type="compositionally biased region" description="Basic residues" evidence="1">
    <location>
        <begin position="607"/>
        <end position="618"/>
    </location>
</feature>
<evidence type="ECO:0000259" key="2">
    <source>
        <dbReference type="Pfam" id="PF25909"/>
    </source>
</evidence>
<dbReference type="InterPro" id="IPR058706">
    <property type="entry name" value="zf-C2H2_AHC1-like"/>
</dbReference>
<dbReference type="EMBL" id="PUHR01000032">
    <property type="protein sequence ID" value="KAG0669851.1"/>
    <property type="molecule type" value="Genomic_DNA"/>
</dbReference>
<evidence type="ECO:0000259" key="3">
    <source>
        <dbReference type="Pfam" id="PF25910"/>
    </source>
</evidence>
<dbReference type="Pfam" id="PF25909">
    <property type="entry name" value="zf-C2H2_AHC1"/>
    <property type="match status" value="1"/>
</dbReference>
<organism evidence="4 5">
    <name type="scientific">Maudiozyma exigua</name>
    <name type="common">Yeast</name>
    <name type="synonym">Kazachstania exigua</name>
    <dbReference type="NCBI Taxonomy" id="34358"/>
    <lineage>
        <taxon>Eukaryota</taxon>
        <taxon>Fungi</taxon>
        <taxon>Dikarya</taxon>
        <taxon>Ascomycota</taxon>
        <taxon>Saccharomycotina</taxon>
        <taxon>Saccharomycetes</taxon>
        <taxon>Saccharomycetales</taxon>
        <taxon>Saccharomycetaceae</taxon>
        <taxon>Maudiozyma</taxon>
    </lineage>
</organism>
<name>A0A9P6WCI0_MAUEX</name>
<evidence type="ECO:0000313" key="5">
    <source>
        <dbReference type="Proteomes" id="UP000750334"/>
    </source>
</evidence>
<dbReference type="InterPro" id="IPR058707">
    <property type="entry name" value="AHC1_N"/>
</dbReference>